<protein>
    <submittedName>
        <fullName evidence="1">Uncharacterized protein</fullName>
    </submittedName>
</protein>
<dbReference type="AlphaFoldDB" id="A0A8K1CUD5"/>
<dbReference type="Pfam" id="PF00118">
    <property type="entry name" value="Cpn60_TCP1"/>
    <property type="match status" value="1"/>
</dbReference>
<proteinExistence type="predicted"/>
<evidence type="ECO:0000313" key="1">
    <source>
        <dbReference type="EMBL" id="TMW69012.1"/>
    </source>
</evidence>
<keyword evidence="2" id="KW-1185">Reference proteome</keyword>
<dbReference type="InterPro" id="IPR042984">
    <property type="entry name" value="BBS12"/>
</dbReference>
<dbReference type="SUPFAM" id="SSF48592">
    <property type="entry name" value="GroEL equatorial domain-like"/>
    <property type="match status" value="1"/>
</dbReference>
<name>A0A8K1CUD5_PYTOL</name>
<organism evidence="1 2">
    <name type="scientific">Pythium oligandrum</name>
    <name type="common">Mycoparasitic fungus</name>
    <dbReference type="NCBI Taxonomy" id="41045"/>
    <lineage>
        <taxon>Eukaryota</taxon>
        <taxon>Sar</taxon>
        <taxon>Stramenopiles</taxon>
        <taxon>Oomycota</taxon>
        <taxon>Peronosporomycetes</taxon>
        <taxon>Pythiales</taxon>
        <taxon>Pythiaceae</taxon>
        <taxon>Pythium</taxon>
    </lineage>
</organism>
<dbReference type="Gene3D" id="1.10.560.10">
    <property type="entry name" value="GroEL-like equatorial domain"/>
    <property type="match status" value="1"/>
</dbReference>
<dbReference type="Proteomes" id="UP000794436">
    <property type="component" value="Unassembled WGS sequence"/>
</dbReference>
<reference evidence="1" key="1">
    <citation type="submission" date="2019-03" db="EMBL/GenBank/DDBJ databases">
        <title>Long read genome sequence of the mycoparasitic Pythium oligandrum ATCC 38472 isolated from sugarbeet rhizosphere.</title>
        <authorList>
            <person name="Gaulin E."/>
        </authorList>
    </citation>
    <scope>NUCLEOTIDE SEQUENCE</scope>
    <source>
        <strain evidence="1">ATCC 38472_TT</strain>
    </source>
</reference>
<dbReference type="InterPro" id="IPR027413">
    <property type="entry name" value="GROEL-like_equatorial_sf"/>
</dbReference>
<dbReference type="PANTHER" id="PTHR46883:SF1">
    <property type="entry name" value="BARDET-BIEDL SYNDROME 12 PROTEIN"/>
    <property type="match status" value="1"/>
</dbReference>
<comment type="caution">
    <text evidence="1">The sequence shown here is derived from an EMBL/GenBank/DDBJ whole genome shotgun (WGS) entry which is preliminary data.</text>
</comment>
<dbReference type="InterPro" id="IPR002423">
    <property type="entry name" value="Cpn60/GroEL/TCP-1"/>
</dbReference>
<accession>A0A8K1CUD5</accession>
<gene>
    <name evidence="1" type="ORF">Poli38472_001168</name>
</gene>
<dbReference type="EMBL" id="SPLM01000001">
    <property type="protein sequence ID" value="TMW69012.1"/>
    <property type="molecule type" value="Genomic_DNA"/>
</dbReference>
<evidence type="ECO:0000313" key="2">
    <source>
        <dbReference type="Proteomes" id="UP000794436"/>
    </source>
</evidence>
<sequence>MPLLQALQACSRVTASLYGPVRLRKQITDALGETVFTSDVYTLIMAMQSENAALEILKQALVSQKMKFGSGGSTLVNLCRVLLDACCDLFRQGVSVQRICSVLHSVQSVSQQACKRMRLPAAICLTSIESVKDREASEVANRIADAFLRLGSTLLENTGIEADYWSSYAHVRRVHAQYHTGLEQLGPDKFFAMCPYNASKDFALLPINSYRRMDDYQAVLHAMQQAFRVLELALIVEQYSIGGLA</sequence>
<dbReference type="GO" id="GO:0051131">
    <property type="term" value="P:chaperone-mediated protein complex assembly"/>
    <property type="evidence" value="ECO:0007669"/>
    <property type="project" value="InterPro"/>
</dbReference>
<dbReference type="OrthoDB" id="125347at2759"/>
<dbReference type="PANTHER" id="PTHR46883">
    <property type="entry name" value="BARDET-BIEDL SYNDROME 12 PROTEIN"/>
    <property type="match status" value="1"/>
</dbReference>
<dbReference type="GO" id="GO:0005524">
    <property type="term" value="F:ATP binding"/>
    <property type="evidence" value="ECO:0007669"/>
    <property type="project" value="InterPro"/>
</dbReference>
<dbReference type="GO" id="GO:0045494">
    <property type="term" value="P:photoreceptor cell maintenance"/>
    <property type="evidence" value="ECO:0007669"/>
    <property type="project" value="TreeGrafter"/>
</dbReference>